<evidence type="ECO:0000313" key="3">
    <source>
        <dbReference type="Proteomes" id="UP000515203"/>
    </source>
</evidence>
<dbReference type="FunCoup" id="A0A6P6E803">
    <property type="interactions" value="90"/>
</dbReference>
<dbReference type="PANTHER" id="PTHR22420">
    <property type="entry name" value="PROTEIN FAM81A"/>
    <property type="match status" value="1"/>
</dbReference>
<dbReference type="InterPro" id="IPR029619">
    <property type="entry name" value="FAM81"/>
</dbReference>
<accession>A0A6P6E803</accession>
<dbReference type="CTD" id="145773"/>
<dbReference type="GeneID" id="101586338"/>
<sequence>MHLRRVRTMPRHSQSLSMAPYSSVSLVEQLEDRILCHEKTTAALVEHAFRIKDDIVNSLQKMQNKGGGDRLARLFLEEHIRNITAIVKQLNRDIEDQMSLASCHRPPREGPCPVLFGERKSFRDRASLRKSRRRHTHRRYRAPVLSACVFGVRLWGGPGLRVPTLLPGPPQHAECPAGPWDNISYGINSALKTLELRQLSGLGDLRGRVARCDASIARLSAEHKTTYEGLQHLSKEQQAAKLILETKIKDAEGQISQLLSRVDLSISEQSTKLKMSHRDSNHQLQLLDTKFKGTVEELSNQILSARSWLQQEQERIEKVLLQRIDELSVALKENSAAGERDMEQLSHLSARMDKLEDTQKKSLEGPRTRQEEDKVHGRISKLELQMQEGLQDMKAEVNAGFTAIYESIGSLRQVLEAKMKLDRDQLQKQIQQMHKPEAPL</sequence>
<dbReference type="AlphaFoldDB" id="A0A6P6E803"/>
<dbReference type="InParanoid" id="A0A6P6E803"/>
<reference evidence="4" key="1">
    <citation type="submission" date="2025-08" db="UniProtKB">
        <authorList>
            <consortium name="RefSeq"/>
        </authorList>
    </citation>
    <scope>IDENTIFICATION</scope>
</reference>
<evidence type="ECO:0000256" key="2">
    <source>
        <dbReference type="ARBA" id="ARBA00046344"/>
    </source>
</evidence>
<dbReference type="RefSeq" id="XP_023568425.1">
    <property type="nucleotide sequence ID" value="XM_023712657.1"/>
</dbReference>
<evidence type="ECO:0000313" key="4">
    <source>
        <dbReference type="RefSeq" id="XP_023568425.1"/>
    </source>
</evidence>
<dbReference type="OrthoDB" id="10014002at2759"/>
<gene>
    <name evidence="4" type="primary">Fam81a</name>
</gene>
<dbReference type="PANTHER" id="PTHR22420:SF2">
    <property type="entry name" value="PROTEIN FAM81A"/>
    <property type="match status" value="1"/>
</dbReference>
<name>A0A6P6E803_OCTDE</name>
<proteinExistence type="inferred from homology"/>
<keyword evidence="1" id="KW-0175">Coiled coil</keyword>
<comment type="similarity">
    <text evidence="2">Belongs to the FAM81 family.</text>
</comment>
<protein>
    <submittedName>
        <fullName evidence="4">Protein FAM81A</fullName>
    </submittedName>
</protein>
<evidence type="ECO:0000256" key="1">
    <source>
        <dbReference type="ARBA" id="ARBA00023054"/>
    </source>
</evidence>
<keyword evidence="3" id="KW-1185">Reference proteome</keyword>
<dbReference type="Proteomes" id="UP000515203">
    <property type="component" value="Unplaced"/>
</dbReference>
<organism evidence="3 4">
    <name type="scientific">Octodon degus</name>
    <name type="common">Degu</name>
    <name type="synonym">Sciurus degus</name>
    <dbReference type="NCBI Taxonomy" id="10160"/>
    <lineage>
        <taxon>Eukaryota</taxon>
        <taxon>Metazoa</taxon>
        <taxon>Chordata</taxon>
        <taxon>Craniata</taxon>
        <taxon>Vertebrata</taxon>
        <taxon>Euteleostomi</taxon>
        <taxon>Mammalia</taxon>
        <taxon>Eutheria</taxon>
        <taxon>Euarchontoglires</taxon>
        <taxon>Glires</taxon>
        <taxon>Rodentia</taxon>
        <taxon>Hystricomorpha</taxon>
        <taxon>Octodontidae</taxon>
        <taxon>Octodon</taxon>
    </lineage>
</organism>